<dbReference type="STRING" id="1169540.A0A0G4EQ99"/>
<dbReference type="Proteomes" id="UP000041254">
    <property type="component" value="Unassembled WGS sequence"/>
</dbReference>
<sequence>MAVEESGHFPLCGGGAADSATGGESRRSRENGCCLRAIQDSQLAKALFHLTGRLAPCPQDSSLAPRPLDDAKSHYRVFVTGATGFLGSHQLVSLLKTGRIEEVCCFVRARDGHTALQRLQAALSSHGLSLSADQWARVKPVSGDLSRPSFGLDGDAFATLAAGRFHALYHFAAIDNFFLGWDELAAVNVGGLMDVIRFAWGSGGAGGRLPVVFYAGSCAARLHDVYRAVADEADGRPPRRLGLYNNYGYTKWLGRELLRWFARRGFPAVHYDIGYVARVGADDTFTSLTNGDSLEALLKFTLDSEVMLLDDLPLDLTCPDYLAHAITLHSMDVLATGRQSAFDLQMRNPHTISLHGDVLPVYRDLCGNLTFERSVGVREALHRHYANTKELVGSTLELFLDTITEHLPKQVEVLFAVDPSRVYRHPQLNCYKPQFSDLRAFLHHLKTRVQFPSSHWGPAVAN</sequence>
<dbReference type="OrthoDB" id="421986at2759"/>
<proteinExistence type="predicted"/>
<evidence type="ECO:0000313" key="4">
    <source>
        <dbReference type="EMBL" id="CEL99794.1"/>
    </source>
</evidence>
<dbReference type="Pfam" id="PF07993">
    <property type="entry name" value="NAD_binding_4"/>
    <property type="match status" value="1"/>
</dbReference>
<name>A0A0G4EQ99_VITBC</name>
<protein>
    <recommendedName>
        <fullName evidence="3">Thioester reductase (TE) domain-containing protein</fullName>
    </recommendedName>
</protein>
<dbReference type="InterPro" id="IPR013120">
    <property type="entry name" value="FAR_NAD-bd"/>
</dbReference>
<dbReference type="VEuPathDB" id="CryptoDB:Vbra_12661"/>
<evidence type="ECO:0000256" key="2">
    <source>
        <dbReference type="ARBA" id="ARBA00022553"/>
    </source>
</evidence>
<dbReference type="AlphaFoldDB" id="A0A0G4EQ99"/>
<dbReference type="SUPFAM" id="SSF51735">
    <property type="entry name" value="NAD(P)-binding Rossmann-fold domains"/>
    <property type="match status" value="1"/>
</dbReference>
<dbReference type="InterPro" id="IPR036291">
    <property type="entry name" value="NAD(P)-bd_dom_sf"/>
</dbReference>
<dbReference type="InParanoid" id="A0A0G4EQ99"/>
<evidence type="ECO:0000256" key="1">
    <source>
        <dbReference type="ARBA" id="ARBA00022450"/>
    </source>
</evidence>
<keyword evidence="1" id="KW-0596">Phosphopantetheine</keyword>
<dbReference type="PANTHER" id="PTHR44845">
    <property type="entry name" value="CARRIER DOMAIN-CONTAINING PROTEIN"/>
    <property type="match status" value="1"/>
</dbReference>
<dbReference type="PANTHER" id="PTHR44845:SF6">
    <property type="entry name" value="BETA-ALANINE-ACTIVATING ENZYME"/>
    <property type="match status" value="1"/>
</dbReference>
<evidence type="ECO:0000313" key="5">
    <source>
        <dbReference type="Proteomes" id="UP000041254"/>
    </source>
</evidence>
<accession>A0A0G4EQ99</accession>
<keyword evidence="2" id="KW-0597">Phosphoprotein</keyword>
<dbReference type="EMBL" id="CDMY01000289">
    <property type="protein sequence ID" value="CEL99794.1"/>
    <property type="molecule type" value="Genomic_DNA"/>
</dbReference>
<evidence type="ECO:0000259" key="3">
    <source>
        <dbReference type="Pfam" id="PF07993"/>
    </source>
</evidence>
<reference evidence="4 5" key="1">
    <citation type="submission" date="2014-11" db="EMBL/GenBank/DDBJ databases">
        <authorList>
            <person name="Zhu J."/>
            <person name="Qi W."/>
            <person name="Song R."/>
        </authorList>
    </citation>
    <scope>NUCLEOTIDE SEQUENCE [LARGE SCALE GENOMIC DNA]</scope>
</reference>
<feature type="domain" description="Thioester reductase (TE)" evidence="3">
    <location>
        <begin position="79"/>
        <end position="307"/>
    </location>
</feature>
<organism evidence="4 5">
    <name type="scientific">Vitrella brassicaformis (strain CCMP3155)</name>
    <dbReference type="NCBI Taxonomy" id="1169540"/>
    <lineage>
        <taxon>Eukaryota</taxon>
        <taxon>Sar</taxon>
        <taxon>Alveolata</taxon>
        <taxon>Colpodellida</taxon>
        <taxon>Vitrellaceae</taxon>
        <taxon>Vitrella</taxon>
    </lineage>
</organism>
<gene>
    <name evidence="4" type="ORF">Vbra_12661</name>
</gene>
<keyword evidence="5" id="KW-1185">Reference proteome</keyword>
<dbReference type="Gene3D" id="3.40.50.720">
    <property type="entry name" value="NAD(P)-binding Rossmann-like Domain"/>
    <property type="match status" value="1"/>
</dbReference>